<evidence type="ECO:0000256" key="2">
    <source>
        <dbReference type="ARBA" id="ARBA00022801"/>
    </source>
</evidence>
<dbReference type="PRINTS" id="PR00793">
    <property type="entry name" value="PROAMNOPTASE"/>
</dbReference>
<name>A0A841FSR7_9ACTN</name>
<dbReference type="InterPro" id="IPR002410">
    <property type="entry name" value="Peptidase_S33"/>
</dbReference>
<dbReference type="EC" id="3.4.11.5" evidence="4"/>
<dbReference type="RefSeq" id="WP_184788450.1">
    <property type="nucleotide sequence ID" value="NZ_BONT01000083.1"/>
</dbReference>
<dbReference type="GO" id="GO:0004177">
    <property type="term" value="F:aminopeptidase activity"/>
    <property type="evidence" value="ECO:0007669"/>
    <property type="project" value="UniProtKB-KW"/>
</dbReference>
<dbReference type="EMBL" id="JACHGT010000007">
    <property type="protein sequence ID" value="MBB6035569.1"/>
    <property type="molecule type" value="Genomic_DNA"/>
</dbReference>
<accession>A0A841FSR7</accession>
<sequence>MPLYEINGTRVFADVRGPKDAPPLLYVHGGPGATAFDFMNVQGDRLAESVRVIGVDQRGLLRSDPLTPGTELTADLVIADFEALREALGYRSWAILGHSFGGWMATEYAHRHPESVSAVIFDCPGWDADVANKHRLALVADMLDEDGDTEGAERARELMTLARRMTLADDAWSVIARLGDRTAELNFHDPADARRFTAARAASGFSDEDFARGTAEHVAALRGCMFDSAYPRLAELKQPSILIYGRRDPVVPPVPVMVYRESMPDPKVVVLENSSHHAHLEEPDAYAAAVRGFIADVAAS</sequence>
<protein>
    <submittedName>
        <fullName evidence="4">Proline iminopeptidase</fullName>
        <ecNumber evidence="4">3.4.11.5</ecNumber>
    </submittedName>
</protein>
<dbReference type="InterPro" id="IPR029058">
    <property type="entry name" value="AB_hydrolase_fold"/>
</dbReference>
<dbReference type="GO" id="GO:0006508">
    <property type="term" value="P:proteolysis"/>
    <property type="evidence" value="ECO:0007669"/>
    <property type="project" value="InterPro"/>
</dbReference>
<dbReference type="GO" id="GO:0016020">
    <property type="term" value="C:membrane"/>
    <property type="evidence" value="ECO:0007669"/>
    <property type="project" value="TreeGrafter"/>
</dbReference>
<comment type="caution">
    <text evidence="4">The sequence shown here is derived from an EMBL/GenBank/DDBJ whole genome shotgun (WGS) entry which is preliminary data.</text>
</comment>
<keyword evidence="2 4" id="KW-0378">Hydrolase</keyword>
<evidence type="ECO:0000259" key="3">
    <source>
        <dbReference type="Pfam" id="PF00561"/>
    </source>
</evidence>
<dbReference type="Gene3D" id="3.40.50.1820">
    <property type="entry name" value="alpha/beta hydrolase"/>
    <property type="match status" value="1"/>
</dbReference>
<keyword evidence="5" id="KW-1185">Reference proteome</keyword>
<evidence type="ECO:0000256" key="1">
    <source>
        <dbReference type="ARBA" id="ARBA00010088"/>
    </source>
</evidence>
<dbReference type="PANTHER" id="PTHR43798">
    <property type="entry name" value="MONOACYLGLYCEROL LIPASE"/>
    <property type="match status" value="1"/>
</dbReference>
<dbReference type="PANTHER" id="PTHR43798:SF33">
    <property type="entry name" value="HYDROLASE, PUTATIVE (AFU_ORTHOLOGUE AFUA_2G14860)-RELATED"/>
    <property type="match status" value="1"/>
</dbReference>
<keyword evidence="4" id="KW-0031">Aminopeptidase</keyword>
<gene>
    <name evidence="4" type="ORF">HNR73_003433</name>
</gene>
<dbReference type="Pfam" id="PF00561">
    <property type="entry name" value="Abhydrolase_1"/>
    <property type="match status" value="1"/>
</dbReference>
<evidence type="ECO:0000313" key="4">
    <source>
        <dbReference type="EMBL" id="MBB6035569.1"/>
    </source>
</evidence>
<reference evidence="4 5" key="1">
    <citation type="submission" date="2020-08" db="EMBL/GenBank/DDBJ databases">
        <title>Genomic Encyclopedia of Type Strains, Phase IV (KMG-IV): sequencing the most valuable type-strain genomes for metagenomic binning, comparative biology and taxonomic classification.</title>
        <authorList>
            <person name="Goeker M."/>
        </authorList>
    </citation>
    <scope>NUCLEOTIDE SEQUENCE [LARGE SCALE GENOMIC DNA]</scope>
    <source>
        <strain evidence="4 5">YIM 65646</strain>
    </source>
</reference>
<dbReference type="SUPFAM" id="SSF53474">
    <property type="entry name" value="alpha/beta-Hydrolases"/>
    <property type="match status" value="1"/>
</dbReference>
<evidence type="ECO:0000313" key="5">
    <source>
        <dbReference type="Proteomes" id="UP000548476"/>
    </source>
</evidence>
<feature type="domain" description="AB hydrolase-1" evidence="3">
    <location>
        <begin position="22"/>
        <end position="283"/>
    </location>
</feature>
<comment type="similarity">
    <text evidence="1">Belongs to the peptidase S33 family.</text>
</comment>
<dbReference type="InterPro" id="IPR050266">
    <property type="entry name" value="AB_hydrolase_sf"/>
</dbReference>
<dbReference type="Proteomes" id="UP000548476">
    <property type="component" value="Unassembled WGS sequence"/>
</dbReference>
<dbReference type="AlphaFoldDB" id="A0A841FSR7"/>
<organism evidence="4 5">
    <name type="scientific">Phytomonospora endophytica</name>
    <dbReference type="NCBI Taxonomy" id="714109"/>
    <lineage>
        <taxon>Bacteria</taxon>
        <taxon>Bacillati</taxon>
        <taxon>Actinomycetota</taxon>
        <taxon>Actinomycetes</taxon>
        <taxon>Micromonosporales</taxon>
        <taxon>Micromonosporaceae</taxon>
        <taxon>Phytomonospora</taxon>
    </lineage>
</organism>
<dbReference type="InterPro" id="IPR000073">
    <property type="entry name" value="AB_hydrolase_1"/>
</dbReference>
<proteinExistence type="inferred from homology"/>
<keyword evidence="4" id="KW-0645">Protease</keyword>